<feature type="chain" id="PRO_5018798296" description="Cell division coordinator CpoB" evidence="1">
    <location>
        <begin position="34"/>
        <end position="274"/>
    </location>
</feature>
<dbReference type="InterPro" id="IPR019734">
    <property type="entry name" value="TPR_rpt"/>
</dbReference>
<comment type="subcellular location">
    <subcellularLocation>
        <location evidence="1">Periplasm</location>
    </subcellularLocation>
</comment>
<dbReference type="InterPro" id="IPR034706">
    <property type="entry name" value="CpoB"/>
</dbReference>
<dbReference type="Gene3D" id="1.20.5.110">
    <property type="match status" value="1"/>
</dbReference>
<evidence type="ECO:0000313" key="4">
    <source>
        <dbReference type="Proteomes" id="UP000270261"/>
    </source>
</evidence>
<dbReference type="Pfam" id="PF16331">
    <property type="entry name" value="TolA_bind_tri"/>
    <property type="match status" value="1"/>
</dbReference>
<dbReference type="Pfam" id="PF13174">
    <property type="entry name" value="TPR_6"/>
    <property type="match status" value="1"/>
</dbReference>
<dbReference type="EMBL" id="RRUE01000002">
    <property type="protein sequence ID" value="RRN44402.1"/>
    <property type="molecule type" value="Genomic_DNA"/>
</dbReference>
<feature type="domain" description="YbgF trimerisation" evidence="2">
    <location>
        <begin position="73"/>
        <end position="138"/>
    </location>
</feature>
<keyword evidence="1" id="KW-0574">Periplasm</keyword>
<dbReference type="InterPro" id="IPR011990">
    <property type="entry name" value="TPR-like_helical_dom_sf"/>
</dbReference>
<dbReference type="InterPro" id="IPR032519">
    <property type="entry name" value="YbgF_tri"/>
</dbReference>
<dbReference type="AlphaFoldDB" id="A0A3R8MSZ4"/>
<keyword evidence="4" id="KW-1185">Reference proteome</keyword>
<comment type="caution">
    <text evidence="3">The sequence shown here is derived from an EMBL/GenBank/DDBJ whole genome shotgun (WGS) entry which is preliminary data.</text>
</comment>
<dbReference type="NCBIfam" id="TIGR02795">
    <property type="entry name" value="tol_pal_ybgF"/>
    <property type="match status" value="1"/>
</dbReference>
<proteinExistence type="inferred from homology"/>
<protein>
    <recommendedName>
        <fullName evidence="1">Cell division coordinator CpoB</fullName>
    </recommendedName>
</protein>
<sequence length="274" mass="30239" precursor="true">MMLLRTRPAPLKATALALLLGTSLQLAALPAHAAIFGDDEARQAVLNLRTKVDGLQRDFSRQLNELSRKQNDIEQRLGRLEVSQKAGLSRQNDIDSLRQEVAQLRGQLEDALNQLQEAQKNQQTASADIDSRLKRFEPVEVTVDGRKFTVEQTEKREFDEALGLFRKSSFKAADQAFAAFAKAHPESPYLPTALYWQGGAQYAQGSYKTAISTLQDLIKRFPDGPRTADALLLIGNAQSDAGNDRAARQTFTRITREFAGSGAANAAKERLKGL</sequence>
<feature type="signal peptide" evidence="1">
    <location>
        <begin position="1"/>
        <end position="33"/>
    </location>
</feature>
<dbReference type="Gene3D" id="1.25.40.10">
    <property type="entry name" value="Tetratricopeptide repeat domain"/>
    <property type="match status" value="1"/>
</dbReference>
<dbReference type="GO" id="GO:0043093">
    <property type="term" value="P:FtsZ-dependent cytokinesis"/>
    <property type="evidence" value="ECO:0007669"/>
    <property type="project" value="UniProtKB-UniRule"/>
</dbReference>
<comment type="function">
    <text evidence="1">Mediates coordination of peptidoglycan synthesis and outer membrane constriction during cell division.</text>
</comment>
<name>A0A3R8MSZ4_9BURK</name>
<dbReference type="Pfam" id="PF13432">
    <property type="entry name" value="TPR_16"/>
    <property type="match status" value="1"/>
</dbReference>
<dbReference type="GO" id="GO:0030288">
    <property type="term" value="C:outer membrane-bounded periplasmic space"/>
    <property type="evidence" value="ECO:0007669"/>
    <property type="project" value="UniProtKB-UniRule"/>
</dbReference>
<keyword evidence="1" id="KW-0732">Signal</keyword>
<dbReference type="Proteomes" id="UP000270261">
    <property type="component" value="Unassembled WGS sequence"/>
</dbReference>
<evidence type="ECO:0000256" key="1">
    <source>
        <dbReference type="HAMAP-Rule" id="MF_02066"/>
    </source>
</evidence>
<feature type="coiled-coil region" evidence="1">
    <location>
        <begin position="56"/>
        <end position="128"/>
    </location>
</feature>
<comment type="similarity">
    <text evidence="1">Belongs to the CpoB family.</text>
</comment>
<dbReference type="InterPro" id="IPR014162">
    <property type="entry name" value="CpoB_C"/>
</dbReference>
<keyword evidence="1" id="KW-0132">Cell division</keyword>
<keyword evidence="1" id="KW-0131">Cell cycle</keyword>
<accession>A0A3R8MSZ4</accession>
<evidence type="ECO:0000259" key="2">
    <source>
        <dbReference type="Pfam" id="PF16331"/>
    </source>
</evidence>
<reference evidence="3 4" key="1">
    <citation type="submission" date="2018-11" db="EMBL/GenBank/DDBJ databases">
        <title>Genome sequencing of Lautropia sp. KCOM 2505 (= ChDC F240).</title>
        <authorList>
            <person name="Kook J.-K."/>
            <person name="Park S.-N."/>
            <person name="Lim Y.K."/>
        </authorList>
    </citation>
    <scope>NUCLEOTIDE SEQUENCE [LARGE SCALE GENOMIC DNA]</scope>
    <source>
        <strain evidence="3 4">KCOM 2505</strain>
    </source>
</reference>
<dbReference type="GO" id="GO:0070206">
    <property type="term" value="P:protein trimerization"/>
    <property type="evidence" value="ECO:0007669"/>
    <property type="project" value="InterPro"/>
</dbReference>
<dbReference type="HAMAP" id="MF_02066">
    <property type="entry name" value="CpoB"/>
    <property type="match status" value="1"/>
</dbReference>
<dbReference type="SUPFAM" id="SSF48452">
    <property type="entry name" value="TPR-like"/>
    <property type="match status" value="1"/>
</dbReference>
<dbReference type="RefSeq" id="WP_125096595.1">
    <property type="nucleotide sequence ID" value="NZ_RRUE01000002.1"/>
</dbReference>
<keyword evidence="1" id="KW-0175">Coiled coil</keyword>
<gene>
    <name evidence="3" type="primary">ybgF</name>
    <name evidence="1" type="synonym">cpoB</name>
    <name evidence="3" type="ORF">EHV23_13935</name>
</gene>
<evidence type="ECO:0000313" key="3">
    <source>
        <dbReference type="EMBL" id="RRN44402.1"/>
    </source>
</evidence>
<organism evidence="3 4">
    <name type="scientific">Lautropia dentalis</name>
    <dbReference type="NCBI Taxonomy" id="2490857"/>
    <lineage>
        <taxon>Bacteria</taxon>
        <taxon>Pseudomonadati</taxon>
        <taxon>Pseudomonadota</taxon>
        <taxon>Betaproteobacteria</taxon>
        <taxon>Burkholderiales</taxon>
        <taxon>Burkholderiaceae</taxon>
        <taxon>Lautropia</taxon>
    </lineage>
</organism>
<dbReference type="OrthoDB" id="8525418at2"/>